<evidence type="ECO:0000313" key="3">
    <source>
        <dbReference type="EMBL" id="CAI5711792.1"/>
    </source>
</evidence>
<dbReference type="Gene3D" id="1.10.10.10">
    <property type="entry name" value="Winged helix-like DNA-binding domain superfamily/Winged helix DNA-binding domain"/>
    <property type="match status" value="1"/>
</dbReference>
<dbReference type="SMART" id="SM01372">
    <property type="entry name" value="E2F_TDP"/>
    <property type="match status" value="1"/>
</dbReference>
<dbReference type="GO" id="GO:0005667">
    <property type="term" value="C:transcription regulator complex"/>
    <property type="evidence" value="ECO:0007669"/>
    <property type="project" value="InterPro"/>
</dbReference>
<dbReference type="InterPro" id="IPR036390">
    <property type="entry name" value="WH_DNA-bd_sf"/>
</dbReference>
<evidence type="ECO:0000256" key="1">
    <source>
        <dbReference type="RuleBase" id="RU003796"/>
    </source>
</evidence>
<gene>
    <name evidence="3" type="ORF">HBR001_LOCUS720</name>
</gene>
<dbReference type="Proteomes" id="UP001162031">
    <property type="component" value="Unassembled WGS sequence"/>
</dbReference>
<keyword evidence="1" id="KW-0804">Transcription</keyword>
<organism evidence="3 4">
    <name type="scientific">Hyaloperonospora brassicae</name>
    <name type="common">Brassica downy mildew</name>
    <name type="synonym">Peronospora brassicae</name>
    <dbReference type="NCBI Taxonomy" id="162125"/>
    <lineage>
        <taxon>Eukaryota</taxon>
        <taxon>Sar</taxon>
        <taxon>Stramenopiles</taxon>
        <taxon>Oomycota</taxon>
        <taxon>Peronosporomycetes</taxon>
        <taxon>Peronosporales</taxon>
        <taxon>Peronosporaceae</taxon>
        <taxon>Hyaloperonospora</taxon>
    </lineage>
</organism>
<dbReference type="Pfam" id="PF02319">
    <property type="entry name" value="WHD_E2F_TDP"/>
    <property type="match status" value="1"/>
</dbReference>
<accession>A0AAV0T0K5</accession>
<evidence type="ECO:0000259" key="2">
    <source>
        <dbReference type="SMART" id="SM01372"/>
    </source>
</evidence>
<protein>
    <recommendedName>
        <fullName evidence="2">E2F/DP family winged-helix DNA-binding domain-containing protein</fullName>
    </recommendedName>
</protein>
<comment type="subcellular location">
    <subcellularLocation>
        <location evidence="1">Nucleus</location>
    </subcellularLocation>
</comment>
<dbReference type="EMBL" id="CANTFL010000086">
    <property type="protein sequence ID" value="CAI5711792.1"/>
    <property type="molecule type" value="Genomic_DNA"/>
</dbReference>
<name>A0AAV0T0K5_HYABA</name>
<keyword evidence="4" id="KW-1185">Reference proteome</keyword>
<dbReference type="InterPro" id="IPR036388">
    <property type="entry name" value="WH-like_DNA-bd_sf"/>
</dbReference>
<feature type="domain" description="E2F/DP family winged-helix DNA-binding" evidence="2">
    <location>
        <begin position="78"/>
        <end position="158"/>
    </location>
</feature>
<sequence>MKTQRVRRRKLRFGAATKDAAAPIVTVVTVERASKHLTKRRKRQQRSRQAPACVVNTARCTPHDRIDGTWSHIEEQFTAAKSLGDITRIVLRFFKEHEDLQGAAFPIVVPSSEIYQMKVPRKRRIYDVLHVLEGIGVIKRVRCDETRRTKGGYFLYFGKAAVVQRLAEMKDISAQAMKAFRRSYRPLATNTVEEDCAVVRAFETQAAAERWPCLVTTTVCFLGLLFQQDYQVGMTLPAVSSRLIEAKKLLAVLEPSSPWIETPYNDVHRRVYDVMAVLVSCNMIDTSLGLSCDPRDKCFPRKHARFNYNVFTNPGVLFAFHDTGAQGNDDFTCEAKSDTRSTSVSSPALSGIEDRLISPPSAYWRSVQVDATLAISPIFASSPVGEMSEGRNNGEMANREPLCYGDRANVTLQFSATSSCVKSESTTKCQPEEQSAPRIQDLFSPLGKKSAEGNEWYDDSLKQLGRYDAGPIDWDITRQLKDSNHENWGSTDPAAIAPFAPAKTSEWRFLVDNVEVRLVDLSFNEVEDVSTHSRGFVC</sequence>
<dbReference type="GO" id="GO:0003677">
    <property type="term" value="F:DNA binding"/>
    <property type="evidence" value="ECO:0007669"/>
    <property type="project" value="UniProtKB-KW"/>
</dbReference>
<dbReference type="GO" id="GO:0006355">
    <property type="term" value="P:regulation of DNA-templated transcription"/>
    <property type="evidence" value="ECO:0007669"/>
    <property type="project" value="InterPro"/>
</dbReference>
<reference evidence="3" key="1">
    <citation type="submission" date="2022-12" db="EMBL/GenBank/DDBJ databases">
        <authorList>
            <person name="Webb A."/>
        </authorList>
    </citation>
    <scope>NUCLEOTIDE SEQUENCE</scope>
    <source>
        <strain evidence="3">Hp1</strain>
    </source>
</reference>
<dbReference type="InterPro" id="IPR003316">
    <property type="entry name" value="E2F_WHTH_DNA-bd_dom"/>
</dbReference>
<keyword evidence="1" id="KW-0805">Transcription regulation</keyword>
<dbReference type="SUPFAM" id="SSF46785">
    <property type="entry name" value="Winged helix' DNA-binding domain"/>
    <property type="match status" value="1"/>
</dbReference>
<keyword evidence="1" id="KW-0238">DNA-binding</keyword>
<dbReference type="AlphaFoldDB" id="A0AAV0T0K5"/>
<keyword evidence="1" id="KW-0539">Nucleus</keyword>
<dbReference type="GO" id="GO:0005634">
    <property type="term" value="C:nucleus"/>
    <property type="evidence" value="ECO:0007669"/>
    <property type="project" value="UniProtKB-SubCell"/>
</dbReference>
<proteinExistence type="inferred from homology"/>
<evidence type="ECO:0000313" key="4">
    <source>
        <dbReference type="Proteomes" id="UP001162031"/>
    </source>
</evidence>
<comment type="caution">
    <text evidence="3">The sequence shown here is derived from an EMBL/GenBank/DDBJ whole genome shotgun (WGS) entry which is preliminary data.</text>
</comment>
<comment type="similarity">
    <text evidence="1">Belongs to the E2F/DP family.</text>
</comment>